<name>A0ACC0PXS7_RHOML</name>
<protein>
    <submittedName>
        <fullName evidence="1">Uncharacterized protein</fullName>
    </submittedName>
</protein>
<keyword evidence="2" id="KW-1185">Reference proteome</keyword>
<evidence type="ECO:0000313" key="2">
    <source>
        <dbReference type="Proteomes" id="UP001062846"/>
    </source>
</evidence>
<organism evidence="1 2">
    <name type="scientific">Rhododendron molle</name>
    <name type="common">Chinese azalea</name>
    <name type="synonym">Azalea mollis</name>
    <dbReference type="NCBI Taxonomy" id="49168"/>
    <lineage>
        <taxon>Eukaryota</taxon>
        <taxon>Viridiplantae</taxon>
        <taxon>Streptophyta</taxon>
        <taxon>Embryophyta</taxon>
        <taxon>Tracheophyta</taxon>
        <taxon>Spermatophyta</taxon>
        <taxon>Magnoliopsida</taxon>
        <taxon>eudicotyledons</taxon>
        <taxon>Gunneridae</taxon>
        <taxon>Pentapetalae</taxon>
        <taxon>asterids</taxon>
        <taxon>Ericales</taxon>
        <taxon>Ericaceae</taxon>
        <taxon>Ericoideae</taxon>
        <taxon>Rhodoreae</taxon>
        <taxon>Rhododendron</taxon>
    </lineage>
</organism>
<proteinExistence type="predicted"/>
<dbReference type="EMBL" id="CM046389">
    <property type="protein sequence ID" value="KAI8569578.1"/>
    <property type="molecule type" value="Genomic_DNA"/>
</dbReference>
<comment type="caution">
    <text evidence="1">The sequence shown here is derived from an EMBL/GenBank/DDBJ whole genome shotgun (WGS) entry which is preliminary data.</text>
</comment>
<gene>
    <name evidence="1" type="ORF">RHMOL_Rhmol02G0288900</name>
</gene>
<reference evidence="1" key="1">
    <citation type="submission" date="2022-02" db="EMBL/GenBank/DDBJ databases">
        <title>Plant Genome Project.</title>
        <authorList>
            <person name="Zhang R.-G."/>
        </authorList>
    </citation>
    <scope>NUCLEOTIDE SEQUENCE</scope>
    <source>
        <strain evidence="1">AT1</strain>
    </source>
</reference>
<accession>A0ACC0PXS7</accession>
<sequence>MVDKPIGSGNGNSPRVPAIGLTAGVSWRDTVAPPSEESPHMKLRVFPPYSIGSSSSRVLGQGCHIDPMLFDMHNVEIRPSPPVRSKDKNPSSINSSRHQQKKL</sequence>
<dbReference type="Proteomes" id="UP001062846">
    <property type="component" value="Chromosome 2"/>
</dbReference>
<evidence type="ECO:0000313" key="1">
    <source>
        <dbReference type="EMBL" id="KAI8569578.1"/>
    </source>
</evidence>